<organism evidence="2 3">
    <name type="scientific">Austropuccinia psidii MF-1</name>
    <dbReference type="NCBI Taxonomy" id="1389203"/>
    <lineage>
        <taxon>Eukaryota</taxon>
        <taxon>Fungi</taxon>
        <taxon>Dikarya</taxon>
        <taxon>Basidiomycota</taxon>
        <taxon>Pucciniomycotina</taxon>
        <taxon>Pucciniomycetes</taxon>
        <taxon>Pucciniales</taxon>
        <taxon>Sphaerophragmiaceae</taxon>
        <taxon>Austropuccinia</taxon>
    </lineage>
</organism>
<dbReference type="EMBL" id="AVOT02025433">
    <property type="protein sequence ID" value="MBW0516717.1"/>
    <property type="molecule type" value="Genomic_DNA"/>
</dbReference>
<accession>A0A9Q3HUF4</accession>
<evidence type="ECO:0000313" key="2">
    <source>
        <dbReference type="EMBL" id="MBW0516717.1"/>
    </source>
</evidence>
<reference evidence="2" key="1">
    <citation type="submission" date="2021-03" db="EMBL/GenBank/DDBJ databases">
        <title>Draft genome sequence of rust myrtle Austropuccinia psidii MF-1, a brazilian biotype.</title>
        <authorList>
            <person name="Quecine M.C."/>
            <person name="Pachon D.M.R."/>
            <person name="Bonatelli M.L."/>
            <person name="Correr F.H."/>
            <person name="Franceschini L.M."/>
            <person name="Leite T.F."/>
            <person name="Margarido G.R.A."/>
            <person name="Almeida C.A."/>
            <person name="Ferrarezi J.A."/>
            <person name="Labate C.A."/>
        </authorList>
    </citation>
    <scope>NUCLEOTIDE SEQUENCE</scope>
    <source>
        <strain evidence="2">MF-1</strain>
    </source>
</reference>
<gene>
    <name evidence="2" type="ORF">O181_056432</name>
</gene>
<comment type="caution">
    <text evidence="2">The sequence shown here is derived from an EMBL/GenBank/DDBJ whole genome shotgun (WGS) entry which is preliminary data.</text>
</comment>
<name>A0A9Q3HUF4_9BASI</name>
<evidence type="ECO:0000313" key="3">
    <source>
        <dbReference type="Proteomes" id="UP000765509"/>
    </source>
</evidence>
<keyword evidence="3" id="KW-1185">Reference proteome</keyword>
<evidence type="ECO:0000256" key="1">
    <source>
        <dbReference type="SAM" id="MobiDB-lite"/>
    </source>
</evidence>
<proteinExistence type="predicted"/>
<dbReference type="AlphaFoldDB" id="A0A9Q3HUF4"/>
<feature type="compositionally biased region" description="Polar residues" evidence="1">
    <location>
        <begin position="1"/>
        <end position="15"/>
    </location>
</feature>
<protein>
    <submittedName>
        <fullName evidence="2">Uncharacterized protein</fullName>
    </submittedName>
</protein>
<sequence>MYNSNSQHNSPSFKPSQPEVHHKLSQGFFQGQFNIECGPNGTFSGEEAIHHFHHTNHQYRRQDLTSLPNSKHQYPNVDAGVQLACPNTHISPGLITNWGGQSKIVSSNHTNLPENWSPALISAMSQGPKNYHFRRDENQEMGLSQSVEHLKLTPSRSASGISWETTEESGVISQLESPVQSVTNSNKQCKKF</sequence>
<feature type="region of interest" description="Disordered" evidence="1">
    <location>
        <begin position="1"/>
        <end position="20"/>
    </location>
</feature>
<dbReference type="Proteomes" id="UP000765509">
    <property type="component" value="Unassembled WGS sequence"/>
</dbReference>